<name>A0A0D6JEY5_9HYPH</name>
<dbReference type="EMBL" id="LN829119">
    <property type="protein sequence ID" value="CPR19102.1"/>
    <property type="molecule type" value="Genomic_DNA"/>
</dbReference>
<keyword evidence="4" id="KW-1185">Reference proteome</keyword>
<feature type="domain" description="GmrSD restriction endonucleases C-terminal" evidence="2">
    <location>
        <begin position="426"/>
        <end position="545"/>
    </location>
</feature>
<dbReference type="Proteomes" id="UP000033187">
    <property type="component" value="Chromosome 1"/>
</dbReference>
<sequence length="553" mass="62677">MTIRMECQTLPVGELLSGSRIYSMPIFQRPFAWTADEAGQLLDDLQTAFHNSTDLNTDKAYYFLGQLIVSQSNPNAPFEVVDGQQRLVTLSALLAVLRDLLPPGDAREHLQHHIERPENAARHLPRCPRVRLREIDRDEYTRWIAEQGGSFALPDAGDTDATERLVEVISRIKDDIATPHQKFITDFASYILNHCYAVLVIVSNTLDAYQLFRSINARGQPLTDIDIVRGEVISIYQSTRLADAWSQIEDQIGVEQLSTYVKSILALVHPPTQQMAFRDGLNSVLSHPSKALLFTDTLKKFVEIYDELESCELTVAEGNEELNRIVSCVKALPFDDWTPAALLWLAQNPSEKATVDFFKALDALGLGLLILGATSNTIANRMRRVVQRIVAKDCLSSANSELYLTDAERKKIREKLARPIGNKSRFIRPLLLRLNAELLDKTIPTYFPTKVTLEHILPQNPGPRSLWRQKFPDSKERQQFSQMLGNFAILSTKVNPRASNFDFHKKREKIFGASDSNIFPLTAQLISYEDWTPDAIKKRHDQLTEIARDILKL</sequence>
<reference evidence="4" key="1">
    <citation type="submission" date="2015-02" db="EMBL/GenBank/DDBJ databases">
        <authorList>
            <person name="Chooi Y.-H."/>
        </authorList>
    </citation>
    <scope>NUCLEOTIDE SEQUENCE [LARGE SCALE GENOMIC DNA]</scope>
    <source>
        <strain evidence="4">strain Y</strain>
    </source>
</reference>
<dbReference type="KEGG" id="fiy:BN1229_v1_2007"/>
<evidence type="ECO:0000313" key="3">
    <source>
        <dbReference type="EMBL" id="CPR19102.1"/>
    </source>
</evidence>
<feature type="domain" description="GmrSD restriction endonucleases N-terminal" evidence="1">
    <location>
        <begin position="12"/>
        <end position="231"/>
    </location>
</feature>
<evidence type="ECO:0000259" key="2">
    <source>
        <dbReference type="Pfam" id="PF07510"/>
    </source>
</evidence>
<proteinExistence type="predicted"/>
<dbReference type="Pfam" id="PF03235">
    <property type="entry name" value="GmrSD_N"/>
    <property type="match status" value="1"/>
</dbReference>
<dbReference type="KEGG" id="fil:BN1229_v1_2003"/>
<dbReference type="InterPro" id="IPR004919">
    <property type="entry name" value="GmrSD_N"/>
</dbReference>
<dbReference type="OrthoDB" id="9798761at2"/>
<dbReference type="RefSeq" id="WP_152024972.1">
    <property type="nucleotide sequence ID" value="NZ_LN829118.1"/>
</dbReference>
<gene>
    <name evidence="3" type="ORF">YBN1229_v1_2007</name>
</gene>
<dbReference type="InterPro" id="IPR011089">
    <property type="entry name" value="GmrSD_C"/>
</dbReference>
<accession>A0A0D6JEY5</accession>
<dbReference type="PANTHER" id="PTHR35149:SF2">
    <property type="entry name" value="DUF262 DOMAIN-CONTAINING PROTEIN"/>
    <property type="match status" value="1"/>
</dbReference>
<dbReference type="Pfam" id="PF07510">
    <property type="entry name" value="GmrSD_C"/>
    <property type="match status" value="1"/>
</dbReference>
<evidence type="ECO:0000313" key="4">
    <source>
        <dbReference type="Proteomes" id="UP000033187"/>
    </source>
</evidence>
<evidence type="ECO:0008006" key="5">
    <source>
        <dbReference type="Google" id="ProtNLM"/>
    </source>
</evidence>
<dbReference type="AlphaFoldDB" id="A0A0D6JEY5"/>
<evidence type="ECO:0000259" key="1">
    <source>
        <dbReference type="Pfam" id="PF03235"/>
    </source>
</evidence>
<organism evidence="3 4">
    <name type="scientific">Candidatus Filomicrobium marinum</name>
    <dbReference type="NCBI Taxonomy" id="1608628"/>
    <lineage>
        <taxon>Bacteria</taxon>
        <taxon>Pseudomonadati</taxon>
        <taxon>Pseudomonadota</taxon>
        <taxon>Alphaproteobacteria</taxon>
        <taxon>Hyphomicrobiales</taxon>
        <taxon>Hyphomicrobiaceae</taxon>
        <taxon>Filomicrobium</taxon>
    </lineage>
</organism>
<dbReference type="PANTHER" id="PTHR35149">
    <property type="entry name" value="SLL5132 PROTEIN"/>
    <property type="match status" value="1"/>
</dbReference>
<protein>
    <recommendedName>
        <fullName evidence="5">DUF262 domain-containing protein</fullName>
    </recommendedName>
</protein>